<feature type="transmembrane region" description="Helical" evidence="13">
    <location>
        <begin position="248"/>
        <end position="264"/>
    </location>
</feature>
<dbReference type="EMBL" id="CAJFDI010000005">
    <property type="protein sequence ID" value="CAD5232182.1"/>
    <property type="molecule type" value="Genomic_DNA"/>
</dbReference>
<evidence type="ECO:0000256" key="7">
    <source>
        <dbReference type="ARBA" id="ARBA00022989"/>
    </source>
</evidence>
<dbReference type="InterPro" id="IPR039731">
    <property type="entry name" value="Rce1"/>
</dbReference>
<dbReference type="eggNOG" id="KOG4130">
    <property type="taxonomic scope" value="Eukaryota"/>
</dbReference>
<evidence type="ECO:0000256" key="1">
    <source>
        <dbReference type="ARBA" id="ARBA00004477"/>
    </source>
</evidence>
<keyword evidence="6" id="KW-0256">Endoplasmic reticulum</keyword>
<keyword evidence="3" id="KW-0645">Protease</keyword>
<evidence type="ECO:0000256" key="8">
    <source>
        <dbReference type="ARBA" id="ARBA00023136"/>
    </source>
</evidence>
<name>A0A1I7RNR0_BURXY</name>
<dbReference type="PANTHER" id="PTHR13046">
    <property type="entry name" value="PROTEASE U48 CAAX PRENYL PROTEASE RCE1"/>
    <property type="match status" value="1"/>
</dbReference>
<dbReference type="Proteomes" id="UP000659654">
    <property type="component" value="Unassembled WGS sequence"/>
</dbReference>
<dbReference type="AlphaFoldDB" id="A0A1I7RNR0"/>
<reference evidence="18" key="1">
    <citation type="submission" date="2016-11" db="UniProtKB">
        <authorList>
            <consortium name="WormBaseParasite"/>
        </authorList>
    </citation>
    <scope>IDENTIFICATION</scope>
</reference>
<comment type="catalytic activity">
    <reaction evidence="10">
        <text>Hydrolyzes the peptide bond -P2-(S-farnesyl or geranylgeranyl)C-P1'-P2'-P3'-COOH where P1' and P2' are amino acids with aliphatic sidechains and P3' is any C-terminal residue.</text>
        <dbReference type="EC" id="3.4.26.1"/>
    </reaction>
</comment>
<dbReference type="GO" id="GO:0004222">
    <property type="term" value="F:metalloendopeptidase activity"/>
    <property type="evidence" value="ECO:0007669"/>
    <property type="project" value="InterPro"/>
</dbReference>
<evidence type="ECO:0000313" key="16">
    <source>
        <dbReference type="Proteomes" id="UP000095284"/>
    </source>
</evidence>
<dbReference type="GO" id="GO:0071586">
    <property type="term" value="P:CAAX-box protein processing"/>
    <property type="evidence" value="ECO:0007669"/>
    <property type="project" value="InterPro"/>
</dbReference>
<keyword evidence="5" id="KW-0378">Hydrolase</keyword>
<comment type="subcellular location">
    <subcellularLocation>
        <location evidence="1">Endoplasmic reticulum membrane</location>
        <topology evidence="1">Multi-pass membrane protein</topology>
    </subcellularLocation>
</comment>
<feature type="transmembrane region" description="Helical" evidence="13">
    <location>
        <begin position="6"/>
        <end position="25"/>
    </location>
</feature>
<evidence type="ECO:0000256" key="4">
    <source>
        <dbReference type="ARBA" id="ARBA00022692"/>
    </source>
</evidence>
<dbReference type="SMR" id="A0A1I7RNR0"/>
<dbReference type="GO" id="GO:0005789">
    <property type="term" value="C:endoplasmic reticulum membrane"/>
    <property type="evidence" value="ECO:0007669"/>
    <property type="project" value="UniProtKB-SubCell"/>
</dbReference>
<evidence type="ECO:0000256" key="13">
    <source>
        <dbReference type="SAM" id="Phobius"/>
    </source>
</evidence>
<evidence type="ECO:0000256" key="3">
    <source>
        <dbReference type="ARBA" id="ARBA00022670"/>
    </source>
</evidence>
<evidence type="ECO:0000256" key="12">
    <source>
        <dbReference type="ARBA" id="ARBA00049763"/>
    </source>
</evidence>
<evidence type="ECO:0000259" key="14">
    <source>
        <dbReference type="Pfam" id="PF02517"/>
    </source>
</evidence>
<evidence type="ECO:0000256" key="6">
    <source>
        <dbReference type="ARBA" id="ARBA00022824"/>
    </source>
</evidence>
<dbReference type="WBParaSite" id="BXY_0234700.1">
    <property type="protein sequence ID" value="BXY_0234700.1"/>
    <property type="gene ID" value="BXY_0234700"/>
</dbReference>
<dbReference type="PANTHER" id="PTHR13046:SF0">
    <property type="entry name" value="CAAX PRENYL PROTEASE 2"/>
    <property type="match status" value="1"/>
</dbReference>
<organism evidence="16 18">
    <name type="scientific">Bursaphelenchus xylophilus</name>
    <name type="common">Pinewood nematode worm</name>
    <name type="synonym">Aphelenchoides xylophilus</name>
    <dbReference type="NCBI Taxonomy" id="6326"/>
    <lineage>
        <taxon>Eukaryota</taxon>
        <taxon>Metazoa</taxon>
        <taxon>Ecdysozoa</taxon>
        <taxon>Nematoda</taxon>
        <taxon>Chromadorea</taxon>
        <taxon>Rhabditida</taxon>
        <taxon>Tylenchina</taxon>
        <taxon>Tylenchomorpha</taxon>
        <taxon>Aphelenchoidea</taxon>
        <taxon>Aphelenchoididae</taxon>
        <taxon>Bursaphelenchus</taxon>
    </lineage>
</organism>
<keyword evidence="4 13" id="KW-0812">Transmembrane</keyword>
<keyword evidence="17" id="KW-1185">Reference proteome</keyword>
<comment type="similarity">
    <text evidence="2">Belongs to the peptidase U48 family.</text>
</comment>
<feature type="transmembrane region" description="Helical" evidence="13">
    <location>
        <begin position="86"/>
        <end position="104"/>
    </location>
</feature>
<feature type="transmembrane region" description="Helical" evidence="13">
    <location>
        <begin position="46"/>
        <end position="66"/>
    </location>
</feature>
<reference evidence="15" key="2">
    <citation type="submission" date="2020-09" db="EMBL/GenBank/DDBJ databases">
        <authorList>
            <person name="Kikuchi T."/>
        </authorList>
    </citation>
    <scope>NUCLEOTIDE SEQUENCE</scope>
    <source>
        <strain evidence="15">Ka4C1</strain>
    </source>
</reference>
<evidence type="ECO:0000256" key="11">
    <source>
        <dbReference type="ARBA" id="ARBA00049729"/>
    </source>
</evidence>
<dbReference type="InterPro" id="IPR003675">
    <property type="entry name" value="Rce1/LyrA-like_dom"/>
</dbReference>
<evidence type="ECO:0000256" key="2">
    <source>
        <dbReference type="ARBA" id="ARBA00006897"/>
    </source>
</evidence>
<keyword evidence="8 13" id="KW-0472">Membrane</keyword>
<protein>
    <recommendedName>
        <fullName evidence="12">CAAX prenyl protease 2</fullName>
        <ecNumber evidence="11">3.4.26.1</ecNumber>
    </recommendedName>
    <alternativeName>
        <fullName evidence="9">Farnesylated proteins-converting enzyme 2</fullName>
    </alternativeName>
</protein>
<sequence>MSLKWLYVPTALSIPFIYVGSLYVLDKEHQLHSDHPSTIRKRFIRVTISTSITVATTYLVLSQEFYSPLRTMGIYVNGDTASLCGQSVLLTATVYLGTFIMDILDGSLTLRSVFALDEWIGCFKDLIWLRNNIMAPITEELAFRSCAAVLIRHSLGDNPAIFFSPLLFALSHYHHLKNDIHHGQSIANALVTRSVQALYTYLFGVYVTFLSFKYDQVLPIILSHALCNNTGLPRVTDIEYYPQRQRKWLGLAHLTGLGLFVYGICRMTN</sequence>
<dbReference type="OrthoDB" id="271604at2759"/>
<evidence type="ECO:0000256" key="5">
    <source>
        <dbReference type="ARBA" id="ARBA00022801"/>
    </source>
</evidence>
<dbReference type="Pfam" id="PF02517">
    <property type="entry name" value="Rce1-like"/>
    <property type="match status" value="1"/>
</dbReference>
<proteinExistence type="inferred from homology"/>
<feature type="domain" description="CAAX prenyl protease 2/Lysostaphin resistance protein A-like" evidence="14">
    <location>
        <begin position="127"/>
        <end position="228"/>
    </location>
</feature>
<dbReference type="Proteomes" id="UP000582659">
    <property type="component" value="Unassembled WGS sequence"/>
</dbReference>
<evidence type="ECO:0000313" key="15">
    <source>
        <dbReference type="EMBL" id="CAD5232182.1"/>
    </source>
</evidence>
<evidence type="ECO:0000256" key="10">
    <source>
        <dbReference type="ARBA" id="ARBA00047280"/>
    </source>
</evidence>
<keyword evidence="7 13" id="KW-1133">Transmembrane helix</keyword>
<dbReference type="EC" id="3.4.26.1" evidence="11"/>
<evidence type="ECO:0000313" key="17">
    <source>
        <dbReference type="Proteomes" id="UP000659654"/>
    </source>
</evidence>
<gene>
    <name evidence="15" type="ORF">BXYJ_LOCUS12273</name>
</gene>
<dbReference type="Proteomes" id="UP000095284">
    <property type="component" value="Unplaced"/>
</dbReference>
<evidence type="ECO:0000313" key="18">
    <source>
        <dbReference type="WBParaSite" id="BXY_0234700.1"/>
    </source>
</evidence>
<accession>A0A1I7RNR0</accession>
<dbReference type="EMBL" id="CAJFCV020000005">
    <property type="protein sequence ID" value="CAG9124230.1"/>
    <property type="molecule type" value="Genomic_DNA"/>
</dbReference>
<evidence type="ECO:0000256" key="9">
    <source>
        <dbReference type="ARBA" id="ARBA00032607"/>
    </source>
</evidence>